<dbReference type="GO" id="GO:0160147">
    <property type="term" value="F:tRNA pseudouridine(38-40) synthase activity"/>
    <property type="evidence" value="ECO:0007669"/>
    <property type="project" value="UniProtKB-EC"/>
</dbReference>
<dbReference type="CDD" id="cd02568">
    <property type="entry name" value="PseudoU_synth_PUS1_PUS2"/>
    <property type="match status" value="1"/>
</dbReference>
<evidence type="ECO:0000256" key="14">
    <source>
        <dbReference type="ARBA" id="ARBA00075153"/>
    </source>
</evidence>
<dbReference type="GO" id="GO:0003723">
    <property type="term" value="F:RNA binding"/>
    <property type="evidence" value="ECO:0007669"/>
    <property type="project" value="InterPro"/>
</dbReference>
<dbReference type="OrthoDB" id="10256309at2759"/>
<dbReference type="InterPro" id="IPR020097">
    <property type="entry name" value="PsdUridine_synth_TruA_a/b_dom"/>
</dbReference>
<keyword evidence="4" id="KW-0507">mRNA processing</keyword>
<keyword evidence="7" id="KW-0539">Nucleus</keyword>
<dbReference type="HAMAP" id="MF_00171">
    <property type="entry name" value="TruA"/>
    <property type="match status" value="1"/>
</dbReference>
<comment type="subcellular location">
    <subcellularLocation>
        <location evidence="2">Nucleus</location>
    </subcellularLocation>
</comment>
<evidence type="ECO:0000256" key="13">
    <source>
        <dbReference type="ARBA" id="ARBA00068582"/>
    </source>
</evidence>
<evidence type="ECO:0000256" key="10">
    <source>
        <dbReference type="ARBA" id="ARBA00053709"/>
    </source>
</evidence>
<dbReference type="Pfam" id="PF01416">
    <property type="entry name" value="PseudoU_synth_1"/>
    <property type="match status" value="1"/>
</dbReference>
<evidence type="ECO:0000256" key="11">
    <source>
        <dbReference type="ARBA" id="ARBA00064589"/>
    </source>
</evidence>
<comment type="catalytic activity">
    <reaction evidence="1">
        <text>a uridine in mRNA = a pseudouridine in mRNA</text>
        <dbReference type="Rhea" id="RHEA:56644"/>
        <dbReference type="Rhea" id="RHEA-COMP:14658"/>
        <dbReference type="Rhea" id="RHEA-COMP:14659"/>
        <dbReference type="ChEBI" id="CHEBI:65314"/>
        <dbReference type="ChEBI" id="CHEBI:65315"/>
    </reaction>
</comment>
<dbReference type="GO" id="GO:0005634">
    <property type="term" value="C:nucleus"/>
    <property type="evidence" value="ECO:0007669"/>
    <property type="project" value="UniProtKB-SubCell"/>
</dbReference>
<dbReference type="FunFam" id="3.30.70.660:FF:000002">
    <property type="entry name" value="tRNA pseudouridine synthase"/>
    <property type="match status" value="1"/>
</dbReference>
<reference evidence="21" key="1">
    <citation type="journal article" date="2013" name="Genome Biol. Evol.">
        <title>Punctuated emergences of genetic and phenotypic innovations in eumetazoan, bilaterian, euteleostome, and hominidae ancestors.</title>
        <authorList>
            <person name="Wenger Y."/>
            <person name="Galliot B."/>
        </authorList>
    </citation>
    <scope>NUCLEOTIDE SEQUENCE</scope>
    <source>
        <tissue evidence="21">Whole animals</tissue>
    </source>
</reference>
<organism evidence="21">
    <name type="scientific">Hydra vulgaris</name>
    <name type="common">Hydra</name>
    <name type="synonym">Hydra attenuata</name>
    <dbReference type="NCBI Taxonomy" id="6087"/>
    <lineage>
        <taxon>Eukaryota</taxon>
        <taxon>Metazoa</taxon>
        <taxon>Cnidaria</taxon>
        <taxon>Hydrozoa</taxon>
        <taxon>Hydroidolina</taxon>
        <taxon>Anthoathecata</taxon>
        <taxon>Aplanulata</taxon>
        <taxon>Hydridae</taxon>
        <taxon>Hydra</taxon>
    </lineage>
</organism>
<dbReference type="SUPFAM" id="SSF55120">
    <property type="entry name" value="Pseudouridine synthase"/>
    <property type="match status" value="1"/>
</dbReference>
<feature type="domain" description="Pseudouridine synthase I TruA alpha/beta" evidence="20">
    <location>
        <begin position="246"/>
        <end position="348"/>
    </location>
</feature>
<comment type="catalytic activity">
    <reaction evidence="8">
        <text>a uridine in tRNA = a pseudouridine in tRNA</text>
        <dbReference type="Rhea" id="RHEA:54572"/>
        <dbReference type="Rhea" id="RHEA-COMP:13339"/>
        <dbReference type="Rhea" id="RHEA-COMP:13934"/>
        <dbReference type="ChEBI" id="CHEBI:65314"/>
        <dbReference type="ChEBI" id="CHEBI:65315"/>
    </reaction>
</comment>
<dbReference type="InterPro" id="IPR020094">
    <property type="entry name" value="TruA/RsuA/RluB/E/F_N"/>
</dbReference>
<evidence type="ECO:0000256" key="7">
    <source>
        <dbReference type="ARBA" id="ARBA00023242"/>
    </source>
</evidence>
<evidence type="ECO:0000256" key="3">
    <source>
        <dbReference type="ARBA" id="ARBA00009375"/>
    </source>
</evidence>
<evidence type="ECO:0000256" key="2">
    <source>
        <dbReference type="ARBA" id="ARBA00004123"/>
    </source>
</evidence>
<sequence length="434" mass="49658">MNNQSNKRSIPLDEFVGVVEPPEKKVNNCFKDNFEYIINNEKVDAEINKRILEDGELPDELEKTVTTKTNITEAKPNIVKEFKADFSRKRKVALLLAYCGANYSGMQKNPDVETIEEKLLDALCEMKAIRAEHKHEFLVNNVNQISFQRAARTDKGVSAARQTVSLKLVASNTFLEDVNKLLPDDIRVFGLERVTKSFNAKCCCSGRAYEYLIPSFAFAPSNDVFSPSYRISDEQFAKLNRLFSCYEGTHNFHNFTSGKPFSDQSANRYIISFKANKPFECQGHEFIAIEISGQSFMIHQIRKMIGLVIAVCRGHCPEDTIEKSWLQAKADIPKAPGLGLLLCKVFYNHYNEKHCNDGLHKPITWSEQELEVERFKIEHIWYSIINEEIKKSPMVTWLKTLVNHTYTKVVMKSPMPSDYKGKNGVFPEIEKVNS</sequence>
<evidence type="ECO:0000256" key="16">
    <source>
        <dbReference type="ARBA" id="ARBA00080849"/>
    </source>
</evidence>
<dbReference type="InterPro" id="IPR001406">
    <property type="entry name" value="PsdUridine_synth_TruA"/>
</dbReference>
<proteinExistence type="evidence at transcript level"/>
<gene>
    <name evidence="21" type="primary">PUS1</name>
</gene>
<dbReference type="AlphaFoldDB" id="T2M305"/>
<keyword evidence="6" id="KW-0413">Isomerase</keyword>
<evidence type="ECO:0000256" key="19">
    <source>
        <dbReference type="PIRSR" id="PIRSR641708-2"/>
    </source>
</evidence>
<dbReference type="InterPro" id="IPR041708">
    <property type="entry name" value="PUS1/PUS2-like"/>
</dbReference>
<name>T2M305_HYDVU</name>
<evidence type="ECO:0000259" key="20">
    <source>
        <dbReference type="Pfam" id="PF01416"/>
    </source>
</evidence>
<dbReference type="Gene3D" id="3.30.70.580">
    <property type="entry name" value="Pseudouridine synthase I, catalytic domain, N-terminal subdomain"/>
    <property type="match status" value="1"/>
</dbReference>
<dbReference type="PANTHER" id="PTHR11142:SF4">
    <property type="entry name" value="PSEUDOURIDYLATE SYNTHASE 1 HOMOLOG"/>
    <property type="match status" value="1"/>
</dbReference>
<dbReference type="EC" id="5.4.99.12" evidence="12"/>
<dbReference type="GO" id="GO:0006397">
    <property type="term" value="P:mRNA processing"/>
    <property type="evidence" value="ECO:0007669"/>
    <property type="project" value="UniProtKB-KW"/>
</dbReference>
<dbReference type="GO" id="GO:0031119">
    <property type="term" value="P:tRNA pseudouridine synthesis"/>
    <property type="evidence" value="ECO:0007669"/>
    <property type="project" value="InterPro"/>
</dbReference>
<dbReference type="NCBIfam" id="TIGR00071">
    <property type="entry name" value="hisT_truA"/>
    <property type="match status" value="1"/>
</dbReference>
<dbReference type="FunFam" id="3.30.70.580:FF:000002">
    <property type="entry name" value="tRNA pseudouridine synthase"/>
    <property type="match status" value="1"/>
</dbReference>
<dbReference type="GO" id="GO:1990481">
    <property type="term" value="P:mRNA pseudouridine synthesis"/>
    <property type="evidence" value="ECO:0007669"/>
    <property type="project" value="TreeGrafter"/>
</dbReference>
<dbReference type="EMBL" id="HAAD01000053">
    <property type="protein sequence ID" value="CDG66285.1"/>
    <property type="molecule type" value="mRNA"/>
</dbReference>
<evidence type="ECO:0000256" key="18">
    <source>
        <dbReference type="PIRSR" id="PIRSR641708-1"/>
    </source>
</evidence>
<evidence type="ECO:0000256" key="8">
    <source>
        <dbReference type="ARBA" id="ARBA00036943"/>
    </source>
</evidence>
<evidence type="ECO:0000256" key="5">
    <source>
        <dbReference type="ARBA" id="ARBA00022694"/>
    </source>
</evidence>
<protein>
    <recommendedName>
        <fullName evidence="13">Pseudouridylate synthase 1 homolog</fullName>
        <ecNumber evidence="12">5.4.99.12</ecNumber>
    </recommendedName>
    <alternativeName>
        <fullName evidence="14">tRNA pseudouridine synthase 1</fullName>
    </alternativeName>
    <alternativeName>
        <fullName evidence="17">tRNA pseudouridine(38-40) synthase</fullName>
    </alternativeName>
    <alternativeName>
        <fullName evidence="15">tRNA pseudouridylate synthase I</fullName>
    </alternativeName>
    <alternativeName>
        <fullName evidence="16">tRNA-uridine isomerase I</fullName>
    </alternativeName>
</protein>
<evidence type="ECO:0000256" key="17">
    <source>
        <dbReference type="ARBA" id="ARBA00081344"/>
    </source>
</evidence>
<comment type="catalytic activity">
    <reaction evidence="9">
        <text>uridine(38/39/40) in tRNA = pseudouridine(38/39/40) in tRNA</text>
        <dbReference type="Rhea" id="RHEA:22376"/>
        <dbReference type="Rhea" id="RHEA-COMP:10085"/>
        <dbReference type="Rhea" id="RHEA-COMP:10087"/>
        <dbReference type="ChEBI" id="CHEBI:65314"/>
        <dbReference type="ChEBI" id="CHEBI:65315"/>
        <dbReference type="EC" id="5.4.99.12"/>
    </reaction>
</comment>
<feature type="binding site" evidence="19">
    <location>
        <position position="209"/>
    </location>
    <ligand>
        <name>substrate</name>
    </ligand>
</feature>
<evidence type="ECO:0000256" key="1">
    <source>
        <dbReference type="ARBA" id="ARBA00001166"/>
    </source>
</evidence>
<comment type="function">
    <text evidence="10">Pseudouridylate synthase that catalyzes pseudouridylation of tRNAs and mRNAs. Acts on positions 27/28 in the anticodon stem and also positions 34 and 36 in the anticodon of an intron containing tRNA. Also catalyzes pseudouridylation of mRNAs: mediates pseudouridylation of mRNAs with the consensus sequence 5'-UGUAG-3'. Acts as a regulator of pre-mRNA splicing by mediating pseudouridylation of pre-mRNAs at locations associated with alternatively spliced regions. Pseudouridylation of pre-mRNAs near splice sites directly regulates mRNA splicing and mRNA 3'-end processing. Involved in regulation of nuclear receptor activity through pseudouridylation of SRA1 mRNA.</text>
</comment>
<feature type="active site" description="Nucleophile" evidence="18">
    <location>
        <position position="154"/>
    </location>
</feature>
<comment type="subunit">
    <text evidence="11">Monomer. Forms a complex with RARG and the SRA1 RNA in the nucleus.</text>
</comment>
<keyword evidence="5" id="KW-0819">tRNA processing</keyword>
<evidence type="ECO:0000256" key="6">
    <source>
        <dbReference type="ARBA" id="ARBA00023235"/>
    </source>
</evidence>
<evidence type="ECO:0000256" key="12">
    <source>
        <dbReference type="ARBA" id="ARBA00066509"/>
    </source>
</evidence>
<accession>T2M305</accession>
<dbReference type="InterPro" id="IPR020095">
    <property type="entry name" value="PsdUridine_synth_TruA_C"/>
</dbReference>
<evidence type="ECO:0000256" key="15">
    <source>
        <dbReference type="ARBA" id="ARBA00079087"/>
    </source>
</evidence>
<dbReference type="Gene3D" id="3.30.70.660">
    <property type="entry name" value="Pseudouridine synthase I, catalytic domain, C-terminal subdomain"/>
    <property type="match status" value="1"/>
</dbReference>
<dbReference type="PANTHER" id="PTHR11142">
    <property type="entry name" value="PSEUDOURIDYLATE SYNTHASE"/>
    <property type="match status" value="1"/>
</dbReference>
<evidence type="ECO:0000313" key="21">
    <source>
        <dbReference type="EMBL" id="CDG66285.1"/>
    </source>
</evidence>
<evidence type="ECO:0000256" key="9">
    <source>
        <dbReference type="ARBA" id="ARBA00052184"/>
    </source>
</evidence>
<dbReference type="InterPro" id="IPR020103">
    <property type="entry name" value="PsdUridine_synth_cat_dom_sf"/>
</dbReference>
<comment type="similarity">
    <text evidence="3">Belongs to the tRNA pseudouridine synthase TruA family.</text>
</comment>
<evidence type="ECO:0000256" key="4">
    <source>
        <dbReference type="ARBA" id="ARBA00022664"/>
    </source>
</evidence>